<dbReference type="EMBL" id="ABJB010260562">
    <property type="status" value="NOT_ANNOTATED_CDS"/>
    <property type="molecule type" value="Genomic_DNA"/>
</dbReference>
<proteinExistence type="predicted"/>
<dbReference type="AlphaFoldDB" id="B7PB39"/>
<name>B7PB39_IXOSC</name>
<dbReference type="VEuPathDB" id="VectorBase:ISCI002763"/>
<dbReference type="EMBL" id="DS674534">
    <property type="protein sequence ID" value="EEC03811.1"/>
    <property type="molecule type" value="Genomic_DNA"/>
</dbReference>
<reference evidence="1 3" key="1">
    <citation type="submission" date="2008-03" db="EMBL/GenBank/DDBJ databases">
        <title>Annotation of Ixodes scapularis.</title>
        <authorList>
            <consortium name="Ixodes scapularis Genome Project Consortium"/>
            <person name="Caler E."/>
            <person name="Hannick L.I."/>
            <person name="Bidwell S."/>
            <person name="Joardar V."/>
            <person name="Thiagarajan M."/>
            <person name="Amedeo P."/>
            <person name="Galinsky K.J."/>
            <person name="Schobel S."/>
            <person name="Inman J."/>
            <person name="Hostetler J."/>
            <person name="Miller J."/>
            <person name="Hammond M."/>
            <person name="Megy K."/>
            <person name="Lawson D."/>
            <person name="Kodira C."/>
            <person name="Sutton G."/>
            <person name="Meyer J."/>
            <person name="Hill C.A."/>
            <person name="Birren B."/>
            <person name="Nene V."/>
            <person name="Collins F."/>
            <person name="Alarcon-Chaidez F."/>
            <person name="Wikel S."/>
            <person name="Strausberg R."/>
        </authorList>
    </citation>
    <scope>NUCLEOTIDE SEQUENCE [LARGE SCALE GENOMIC DNA]</scope>
    <source>
        <strain evidence="3">Wikel</strain>
        <strain evidence="1">Wikel colony</strain>
    </source>
</reference>
<protein>
    <submittedName>
        <fullName evidence="1 2">Uncharacterized protein</fullName>
    </submittedName>
</protein>
<evidence type="ECO:0000313" key="3">
    <source>
        <dbReference type="Proteomes" id="UP000001555"/>
    </source>
</evidence>
<dbReference type="Proteomes" id="UP000001555">
    <property type="component" value="Unassembled WGS sequence"/>
</dbReference>
<dbReference type="InParanoid" id="B7PB39"/>
<evidence type="ECO:0000313" key="1">
    <source>
        <dbReference type="EMBL" id="EEC03811.1"/>
    </source>
</evidence>
<organism>
    <name type="scientific">Ixodes scapularis</name>
    <name type="common">Black-legged tick</name>
    <name type="synonym">Deer tick</name>
    <dbReference type="NCBI Taxonomy" id="6945"/>
    <lineage>
        <taxon>Eukaryota</taxon>
        <taxon>Metazoa</taxon>
        <taxon>Ecdysozoa</taxon>
        <taxon>Arthropoda</taxon>
        <taxon>Chelicerata</taxon>
        <taxon>Arachnida</taxon>
        <taxon>Acari</taxon>
        <taxon>Parasitiformes</taxon>
        <taxon>Ixodida</taxon>
        <taxon>Ixodoidea</taxon>
        <taxon>Ixodidae</taxon>
        <taxon>Ixodinae</taxon>
        <taxon>Ixodes</taxon>
    </lineage>
</organism>
<dbReference type="EnsemblMetazoa" id="ISCW002763-RA">
    <property type="protein sequence ID" value="ISCW002763-PA"/>
    <property type="gene ID" value="ISCW002763"/>
</dbReference>
<accession>B7PB39</accession>
<reference evidence="2" key="2">
    <citation type="submission" date="2020-05" db="UniProtKB">
        <authorList>
            <consortium name="EnsemblMetazoa"/>
        </authorList>
    </citation>
    <scope>IDENTIFICATION</scope>
    <source>
        <strain evidence="2">wikel</strain>
    </source>
</reference>
<dbReference type="HOGENOM" id="CLU_2888240_0_0_1"/>
<dbReference type="PaxDb" id="6945-B7PB39"/>
<evidence type="ECO:0000313" key="2">
    <source>
        <dbReference type="EnsemblMetazoa" id="ISCW002763-PA"/>
    </source>
</evidence>
<keyword evidence="3" id="KW-1185">Reference proteome</keyword>
<gene>
    <name evidence="1" type="ORF">IscW_ISCW002763</name>
</gene>
<sequence>MGLHYFPISVIGAKPASQTFVGQCPRSVHTGFIIVSQLSGKIKSLVGKKNWCTKAAYKAYNMH</sequence>
<dbReference type="VEuPathDB" id="VectorBase:ISCW002763"/>